<keyword evidence="2" id="KW-0472">Membrane</keyword>
<evidence type="ECO:0000256" key="2">
    <source>
        <dbReference type="SAM" id="Phobius"/>
    </source>
</evidence>
<feature type="region of interest" description="Disordered" evidence="1">
    <location>
        <begin position="68"/>
        <end position="88"/>
    </location>
</feature>
<dbReference type="Ensembl" id="ENSPEMT00000039050.1">
    <property type="protein sequence ID" value="ENSPEMP00000030853.1"/>
    <property type="gene ID" value="ENSPEMG00000028897.1"/>
</dbReference>
<reference evidence="4" key="1">
    <citation type="submission" date="2018-10" db="EMBL/GenBank/DDBJ databases">
        <title>Improved assembly of the deer mouse Peromyscus maniculatus genome.</title>
        <authorList>
            <person name="Lassance J.-M."/>
            <person name="Hoekstra H.E."/>
        </authorList>
    </citation>
    <scope>NUCLEOTIDE SEQUENCE [LARGE SCALE GENOMIC DNA]</scope>
</reference>
<protein>
    <submittedName>
        <fullName evidence="3">Uncharacterized protein</fullName>
    </submittedName>
</protein>
<reference evidence="3" key="2">
    <citation type="submission" date="2025-08" db="UniProtKB">
        <authorList>
            <consortium name="Ensembl"/>
        </authorList>
    </citation>
    <scope>IDENTIFICATION</scope>
</reference>
<reference evidence="3" key="3">
    <citation type="submission" date="2025-09" db="UniProtKB">
        <authorList>
            <consortium name="Ensembl"/>
        </authorList>
    </citation>
    <scope>IDENTIFICATION</scope>
</reference>
<sequence length="88" mass="9937">MWQDATNLWTVTASLLVTLLLLVCAGYFVQLLLLPKFWFQQELLGDTASQEGGREPLSLNLEIALQSPHRTGSHCQPRLLPPRGRSHR</sequence>
<name>A0A8C8U7B2_PERMB</name>
<proteinExistence type="predicted"/>
<evidence type="ECO:0000313" key="3">
    <source>
        <dbReference type="Ensembl" id="ENSPEMP00000030853.1"/>
    </source>
</evidence>
<dbReference type="AlphaFoldDB" id="A0A8C8U7B2"/>
<keyword evidence="2" id="KW-0812">Transmembrane</keyword>
<accession>A0A8C8U7B2</accession>
<keyword evidence="4" id="KW-1185">Reference proteome</keyword>
<evidence type="ECO:0000256" key="1">
    <source>
        <dbReference type="SAM" id="MobiDB-lite"/>
    </source>
</evidence>
<keyword evidence="2" id="KW-1133">Transmembrane helix</keyword>
<feature type="transmembrane region" description="Helical" evidence="2">
    <location>
        <begin position="12"/>
        <end position="34"/>
    </location>
</feature>
<organism evidence="3 4">
    <name type="scientific">Peromyscus maniculatus bairdii</name>
    <name type="common">Prairie deer mouse</name>
    <dbReference type="NCBI Taxonomy" id="230844"/>
    <lineage>
        <taxon>Eukaryota</taxon>
        <taxon>Metazoa</taxon>
        <taxon>Chordata</taxon>
        <taxon>Craniata</taxon>
        <taxon>Vertebrata</taxon>
        <taxon>Euteleostomi</taxon>
        <taxon>Mammalia</taxon>
        <taxon>Eutheria</taxon>
        <taxon>Euarchontoglires</taxon>
        <taxon>Glires</taxon>
        <taxon>Rodentia</taxon>
        <taxon>Myomorpha</taxon>
        <taxon>Muroidea</taxon>
        <taxon>Cricetidae</taxon>
        <taxon>Neotominae</taxon>
        <taxon>Peromyscus</taxon>
    </lineage>
</organism>
<evidence type="ECO:0000313" key="4">
    <source>
        <dbReference type="Proteomes" id="UP000694547"/>
    </source>
</evidence>
<dbReference type="Proteomes" id="UP000694547">
    <property type="component" value="Unassembled WGS sequence"/>
</dbReference>